<feature type="active site" evidence="1">
    <location>
        <position position="45"/>
    </location>
</feature>
<dbReference type="InterPro" id="IPR003719">
    <property type="entry name" value="Phenazine_PhzF-like"/>
</dbReference>
<dbReference type="SUPFAM" id="SSF54506">
    <property type="entry name" value="Diaminopimelate epimerase-like"/>
    <property type="match status" value="1"/>
</dbReference>
<protein>
    <submittedName>
        <fullName evidence="2">PhzF family phenazine biosynthesis protein</fullName>
    </submittedName>
</protein>
<dbReference type="RefSeq" id="WP_146353706.1">
    <property type="nucleotide sequence ID" value="NZ_VOBR01000012.1"/>
</dbReference>
<organism evidence="2 3">
    <name type="scientific">Lentzea tibetensis</name>
    <dbReference type="NCBI Taxonomy" id="2591470"/>
    <lineage>
        <taxon>Bacteria</taxon>
        <taxon>Bacillati</taxon>
        <taxon>Actinomycetota</taxon>
        <taxon>Actinomycetes</taxon>
        <taxon>Pseudonocardiales</taxon>
        <taxon>Pseudonocardiaceae</taxon>
        <taxon>Lentzea</taxon>
    </lineage>
</organism>
<gene>
    <name evidence="2" type="ORF">FKR81_20475</name>
</gene>
<evidence type="ECO:0000313" key="3">
    <source>
        <dbReference type="Proteomes" id="UP000316639"/>
    </source>
</evidence>
<dbReference type="OrthoDB" id="9788221at2"/>
<dbReference type="Pfam" id="PF02567">
    <property type="entry name" value="PhzC-PhzF"/>
    <property type="match status" value="1"/>
</dbReference>
<dbReference type="PIRSF" id="PIRSF016184">
    <property type="entry name" value="PhzC_PhzF"/>
    <property type="match status" value="1"/>
</dbReference>
<keyword evidence="3" id="KW-1185">Reference proteome</keyword>
<dbReference type="NCBIfam" id="TIGR00654">
    <property type="entry name" value="PhzF_family"/>
    <property type="match status" value="1"/>
</dbReference>
<comment type="caution">
    <text evidence="2">The sequence shown here is derived from an EMBL/GenBank/DDBJ whole genome shotgun (WGS) entry which is preliminary data.</text>
</comment>
<dbReference type="AlphaFoldDB" id="A0A563ETU5"/>
<sequence length="283" mass="30440">MHHYAVADAFADKPLHGNPVAVFFDADDLTPEQMQRIARETNLSETTFVLRPEQGGDAHIRIFTPVNELPFAGHPLLGTAIVLGCRGHGARLRLETAMGVVPFEVEVGGSNAKGRRTGHATMRQPVPTWRPFDRTGELLDALGVPEPPFPVEIYHNGPRHVLVGLDSIASLSKVDPDHRALAGFEDMAVNCIAGSGTRWRNRMFSPAYGVVEDAATGSAAGPIAIHAARHAQAPHGQWVDIAQGVEIGRHSLMRARIELDGDHVESVEVGGHGVVVAEGTFHV</sequence>
<reference evidence="2 3" key="1">
    <citation type="submission" date="2019-07" db="EMBL/GenBank/DDBJ databases">
        <title>Lentzea xizangensis sp. nov., isolated from Qinghai-Tibetan Plateau Soils.</title>
        <authorList>
            <person name="Huang J."/>
        </authorList>
    </citation>
    <scope>NUCLEOTIDE SEQUENCE [LARGE SCALE GENOMIC DNA]</scope>
    <source>
        <strain evidence="2 3">FXJ1.1311</strain>
    </source>
</reference>
<evidence type="ECO:0000256" key="1">
    <source>
        <dbReference type="PIRSR" id="PIRSR016184-1"/>
    </source>
</evidence>
<dbReference type="Proteomes" id="UP000316639">
    <property type="component" value="Unassembled WGS sequence"/>
</dbReference>
<dbReference type="Gene3D" id="3.10.310.10">
    <property type="entry name" value="Diaminopimelate Epimerase, Chain A, domain 1"/>
    <property type="match status" value="2"/>
</dbReference>
<evidence type="ECO:0000313" key="2">
    <source>
        <dbReference type="EMBL" id="TWP50544.1"/>
    </source>
</evidence>
<dbReference type="EMBL" id="VOBR01000012">
    <property type="protein sequence ID" value="TWP50544.1"/>
    <property type="molecule type" value="Genomic_DNA"/>
</dbReference>
<dbReference type="PANTHER" id="PTHR13774">
    <property type="entry name" value="PHENAZINE BIOSYNTHESIS PROTEIN"/>
    <property type="match status" value="1"/>
</dbReference>
<dbReference type="PANTHER" id="PTHR13774:SF32">
    <property type="entry name" value="ANTISENSE-ENHANCING SEQUENCE 1"/>
    <property type="match status" value="1"/>
</dbReference>
<name>A0A563ETU5_9PSEU</name>
<dbReference type="GO" id="GO:0005737">
    <property type="term" value="C:cytoplasm"/>
    <property type="evidence" value="ECO:0007669"/>
    <property type="project" value="TreeGrafter"/>
</dbReference>
<dbReference type="GO" id="GO:0016853">
    <property type="term" value="F:isomerase activity"/>
    <property type="evidence" value="ECO:0007669"/>
    <property type="project" value="TreeGrafter"/>
</dbReference>
<accession>A0A563ETU5</accession>
<proteinExistence type="predicted"/>